<keyword evidence="2" id="KW-1185">Reference proteome</keyword>
<organism evidence="1 2">
    <name type="scientific">Symbiodinium natans</name>
    <dbReference type="NCBI Taxonomy" id="878477"/>
    <lineage>
        <taxon>Eukaryota</taxon>
        <taxon>Sar</taxon>
        <taxon>Alveolata</taxon>
        <taxon>Dinophyceae</taxon>
        <taxon>Suessiales</taxon>
        <taxon>Symbiodiniaceae</taxon>
        <taxon>Symbiodinium</taxon>
    </lineage>
</organism>
<dbReference type="AlphaFoldDB" id="A0A812UIC0"/>
<evidence type="ECO:0000313" key="2">
    <source>
        <dbReference type="Proteomes" id="UP000604046"/>
    </source>
</evidence>
<reference evidence="1" key="1">
    <citation type="submission" date="2021-02" db="EMBL/GenBank/DDBJ databases">
        <authorList>
            <person name="Dougan E. K."/>
            <person name="Rhodes N."/>
            <person name="Thang M."/>
            <person name="Chan C."/>
        </authorList>
    </citation>
    <scope>NUCLEOTIDE SEQUENCE</scope>
</reference>
<evidence type="ECO:0000313" key="1">
    <source>
        <dbReference type="EMBL" id="CAE7566541.1"/>
    </source>
</evidence>
<dbReference type="Proteomes" id="UP000604046">
    <property type="component" value="Unassembled WGS sequence"/>
</dbReference>
<name>A0A812UIC0_9DINO</name>
<protein>
    <submittedName>
        <fullName evidence="1">Uncharacterized protein</fullName>
    </submittedName>
</protein>
<proteinExistence type="predicted"/>
<sequence length="205" mass="22500">MAVAMRQEVRRSQLQPNATGDLEAIFKVAGTTVTGFTRKTFELLDKHQAEVHVEDVCVSAVPEDASTPMYGFRPIYGSIQRAQMVPNFLLQGLLRAAGLQDLEDLNVVEVKMRPTCMVHGRLAGKPGEYLKNCRILVEPFAVWSCTAAVTISQEGGPHNVGTFESPVAMVSLSATVNIACKFQSMQTTVVFDFYADGRIETRDLS</sequence>
<accession>A0A812UIC0</accession>
<dbReference type="EMBL" id="CAJNDS010002693">
    <property type="protein sequence ID" value="CAE7566541.1"/>
    <property type="molecule type" value="Genomic_DNA"/>
</dbReference>
<gene>
    <name evidence="1" type="ORF">SNAT2548_LOCUS32120</name>
</gene>
<comment type="caution">
    <text evidence="1">The sequence shown here is derived from an EMBL/GenBank/DDBJ whole genome shotgun (WGS) entry which is preliminary data.</text>
</comment>